<protein>
    <submittedName>
        <fullName evidence="4">NAD(P)/FAD-dependent oxidoreductase</fullName>
    </submittedName>
</protein>
<name>A0A6B9ZAG3_9BACT</name>
<evidence type="ECO:0000313" key="5">
    <source>
        <dbReference type="Proteomes" id="UP000476411"/>
    </source>
</evidence>
<evidence type="ECO:0000313" key="4">
    <source>
        <dbReference type="EMBL" id="QHS59258.1"/>
    </source>
</evidence>
<dbReference type="PRINTS" id="PR00368">
    <property type="entry name" value="FADPNR"/>
</dbReference>
<dbReference type="PRINTS" id="PR00469">
    <property type="entry name" value="PNDRDTASEII"/>
</dbReference>
<dbReference type="PANTHER" id="PTHR48105">
    <property type="entry name" value="THIOREDOXIN REDUCTASE 1-RELATED-RELATED"/>
    <property type="match status" value="1"/>
</dbReference>
<feature type="domain" description="FAD/NAD(P)-binding" evidence="3">
    <location>
        <begin position="7"/>
        <end position="286"/>
    </location>
</feature>
<keyword evidence="1" id="KW-0285">Flavoprotein</keyword>
<evidence type="ECO:0000256" key="2">
    <source>
        <dbReference type="ARBA" id="ARBA00023002"/>
    </source>
</evidence>
<organism evidence="4 5">
    <name type="scientific">Chitinophaga agri</name>
    <dbReference type="NCBI Taxonomy" id="2703787"/>
    <lineage>
        <taxon>Bacteria</taxon>
        <taxon>Pseudomonadati</taxon>
        <taxon>Bacteroidota</taxon>
        <taxon>Chitinophagia</taxon>
        <taxon>Chitinophagales</taxon>
        <taxon>Chitinophagaceae</taxon>
        <taxon>Chitinophaga</taxon>
    </lineage>
</organism>
<dbReference type="Proteomes" id="UP000476411">
    <property type="component" value="Chromosome"/>
</dbReference>
<gene>
    <name evidence="4" type="ORF">GWR21_06580</name>
</gene>
<dbReference type="InterPro" id="IPR036188">
    <property type="entry name" value="FAD/NAD-bd_sf"/>
</dbReference>
<evidence type="ECO:0000259" key="3">
    <source>
        <dbReference type="Pfam" id="PF07992"/>
    </source>
</evidence>
<dbReference type="AlphaFoldDB" id="A0A6B9ZAG3"/>
<sequence>MTGNRNFDVIIIGGSYAGLSAAMALGRALRKVLIIDSGKPCNRQTPHSHNFLTQDGNTPANIARIGREQVLRYDTVTFYTGLATAGIKTATGFDITTDTGETFSAGKLIFATGITDNQPAIPGFAACWGISVIHCPYCHGYEVRNEKTGIFANGDMAFDFGKLISNWTKDLTIFTNGPSTLSGEQVDKLAARNITIVEKEIREVAHTDGYISQLVFTDGTTAPLKALYARISFTQHSDIPAQLGCELTEQGYLRVDNMQKTTVKDVFACGDNASMMRSVSNAVATGTFAGAVANKEMVEETF</sequence>
<dbReference type="Gene3D" id="3.50.50.60">
    <property type="entry name" value="FAD/NAD(P)-binding domain"/>
    <property type="match status" value="2"/>
</dbReference>
<dbReference type="SUPFAM" id="SSF51905">
    <property type="entry name" value="FAD/NAD(P)-binding domain"/>
    <property type="match status" value="1"/>
</dbReference>
<keyword evidence="2" id="KW-0560">Oxidoreductase</keyword>
<reference evidence="4 5" key="1">
    <citation type="submission" date="2020-01" db="EMBL/GenBank/DDBJ databases">
        <title>Complete genome sequence of Chitinophaga sp. H33E-04 isolated from quinoa roots.</title>
        <authorList>
            <person name="Weon H.-Y."/>
            <person name="Lee S.A."/>
        </authorList>
    </citation>
    <scope>NUCLEOTIDE SEQUENCE [LARGE SCALE GENOMIC DNA]</scope>
    <source>
        <strain evidence="4 5">H33E-04</strain>
    </source>
</reference>
<proteinExistence type="predicted"/>
<accession>A0A6B9ZAG3</accession>
<evidence type="ECO:0000256" key="1">
    <source>
        <dbReference type="ARBA" id="ARBA00022630"/>
    </source>
</evidence>
<dbReference type="KEGG" id="chih:GWR21_06580"/>
<dbReference type="EMBL" id="CP048113">
    <property type="protein sequence ID" value="QHS59258.1"/>
    <property type="molecule type" value="Genomic_DNA"/>
</dbReference>
<dbReference type="GO" id="GO:0016491">
    <property type="term" value="F:oxidoreductase activity"/>
    <property type="evidence" value="ECO:0007669"/>
    <property type="project" value="UniProtKB-KW"/>
</dbReference>
<keyword evidence="5" id="KW-1185">Reference proteome</keyword>
<dbReference type="Pfam" id="PF07992">
    <property type="entry name" value="Pyr_redox_2"/>
    <property type="match status" value="1"/>
</dbReference>
<dbReference type="InterPro" id="IPR023753">
    <property type="entry name" value="FAD/NAD-binding_dom"/>
</dbReference>
<dbReference type="InterPro" id="IPR050097">
    <property type="entry name" value="Ferredoxin-NADP_redctase_2"/>
</dbReference>
<dbReference type="RefSeq" id="WP_162330955.1">
    <property type="nucleotide sequence ID" value="NZ_CP048113.1"/>
</dbReference>